<organism evidence="2">
    <name type="scientific">Tanacetum cinerariifolium</name>
    <name type="common">Dalmatian daisy</name>
    <name type="synonym">Chrysanthemum cinerariifolium</name>
    <dbReference type="NCBI Taxonomy" id="118510"/>
    <lineage>
        <taxon>Eukaryota</taxon>
        <taxon>Viridiplantae</taxon>
        <taxon>Streptophyta</taxon>
        <taxon>Embryophyta</taxon>
        <taxon>Tracheophyta</taxon>
        <taxon>Spermatophyta</taxon>
        <taxon>Magnoliopsida</taxon>
        <taxon>eudicotyledons</taxon>
        <taxon>Gunneridae</taxon>
        <taxon>Pentapetalae</taxon>
        <taxon>asterids</taxon>
        <taxon>campanulids</taxon>
        <taxon>Asterales</taxon>
        <taxon>Asteraceae</taxon>
        <taxon>Asteroideae</taxon>
        <taxon>Anthemideae</taxon>
        <taxon>Anthemidinae</taxon>
        <taxon>Tanacetum</taxon>
    </lineage>
</organism>
<proteinExistence type="predicted"/>
<dbReference type="EMBL" id="BKCJ010164807">
    <property type="protein sequence ID" value="GEY26952.1"/>
    <property type="molecule type" value="Genomic_DNA"/>
</dbReference>
<feature type="compositionally biased region" description="Acidic residues" evidence="1">
    <location>
        <begin position="83"/>
        <end position="111"/>
    </location>
</feature>
<feature type="compositionally biased region" description="Acidic residues" evidence="1">
    <location>
        <begin position="119"/>
        <end position="151"/>
    </location>
</feature>
<evidence type="ECO:0000313" key="2">
    <source>
        <dbReference type="EMBL" id="GEY26952.1"/>
    </source>
</evidence>
<comment type="caution">
    <text evidence="2">The sequence shown here is derived from an EMBL/GenBank/DDBJ whole genome shotgun (WGS) entry which is preliminary data.</text>
</comment>
<accession>A0A699HJ68</accession>
<protein>
    <submittedName>
        <fullName evidence="2">Uncharacterized protein</fullName>
    </submittedName>
</protein>
<evidence type="ECO:0000256" key="1">
    <source>
        <dbReference type="SAM" id="MobiDB-lite"/>
    </source>
</evidence>
<feature type="compositionally biased region" description="Basic and acidic residues" evidence="1">
    <location>
        <begin position="48"/>
        <end position="60"/>
    </location>
</feature>
<feature type="region of interest" description="Disordered" evidence="1">
    <location>
        <begin position="48"/>
        <end position="167"/>
    </location>
</feature>
<name>A0A699HJ68_TANCI</name>
<sequence>MGFCGKPFMKSNVSVFKRLCRGYSTYECQRAFGDRPLRGVYVPGLEHPEYHVPSDDDMQVKDQPYADDASSIAESPGHTADSESMDEDSIDYPDKPEDDDEDSEEDPEEDHTDYSADGGDGDDEPTDDDDDDFDDEDEEPTEDEDDDEGEEEHLASTNSSAILVVDLVPSAEDTKAFKTDESAPTPRPP</sequence>
<gene>
    <name evidence="2" type="ORF">Tci_398926</name>
</gene>
<dbReference type="AlphaFoldDB" id="A0A699HJ68"/>
<reference evidence="2" key="1">
    <citation type="journal article" date="2019" name="Sci. Rep.">
        <title>Draft genome of Tanacetum cinerariifolium, the natural source of mosquito coil.</title>
        <authorList>
            <person name="Yamashiro T."/>
            <person name="Shiraishi A."/>
            <person name="Satake H."/>
            <person name="Nakayama K."/>
        </authorList>
    </citation>
    <scope>NUCLEOTIDE SEQUENCE</scope>
</reference>